<evidence type="ECO:0000313" key="3">
    <source>
        <dbReference type="Proteomes" id="UP001595892"/>
    </source>
</evidence>
<name>A0ABV9NES3_9GAMM</name>
<dbReference type="Gene3D" id="3.90.550.10">
    <property type="entry name" value="Spore Coat Polysaccharide Biosynthesis Protein SpsA, Chain A"/>
    <property type="match status" value="2"/>
</dbReference>
<dbReference type="Proteomes" id="UP001595892">
    <property type="component" value="Unassembled WGS sequence"/>
</dbReference>
<dbReference type="PANTHER" id="PTHR43179">
    <property type="entry name" value="RHAMNOSYLTRANSFERASE WBBL"/>
    <property type="match status" value="1"/>
</dbReference>
<dbReference type="InterPro" id="IPR001173">
    <property type="entry name" value="Glyco_trans_2-like"/>
</dbReference>
<proteinExistence type="predicted"/>
<gene>
    <name evidence="2" type="ORF">ACFO3Q_01485</name>
</gene>
<dbReference type="CDD" id="cd04186">
    <property type="entry name" value="GT_2_like_c"/>
    <property type="match status" value="1"/>
</dbReference>
<evidence type="ECO:0000313" key="2">
    <source>
        <dbReference type="EMBL" id="MFC4726852.1"/>
    </source>
</evidence>
<dbReference type="PANTHER" id="PTHR43179:SF7">
    <property type="entry name" value="RHAMNOSYLTRANSFERASE WBBL"/>
    <property type="match status" value="1"/>
</dbReference>
<evidence type="ECO:0000259" key="1">
    <source>
        <dbReference type="Pfam" id="PF00535"/>
    </source>
</evidence>
<dbReference type="EMBL" id="JBHSGG010000002">
    <property type="protein sequence ID" value="MFC4726852.1"/>
    <property type="molecule type" value="Genomic_DNA"/>
</dbReference>
<feature type="domain" description="Glycosyltransferase 2-like" evidence="1">
    <location>
        <begin position="221"/>
        <end position="380"/>
    </location>
</feature>
<dbReference type="EC" id="2.4.-.-" evidence="2"/>
<sequence>MSFTLQPLNQVEPVGAAGERSQRWRATGNDPSFDVELTTGPLVGGWYEIELRIKVFRGRIHAPALYPDYARGFVIEAERQVLPLSDARQGSHAVSRLVRFTADVTRLRFDPSLIPCEFEIEAFTLRRLSRAEAARCMFGQVMASREGMGKLRFAASTLVDLLRGGPRRMADRLYHKYAAYAGGNDVSDYEVWVDFYDDCSPEGIAQALTAMPPLEQTPSFSIVVPTYNTDERWLRACFDSVIAQTYPYWELCIADDASTDPAVWRTIEQYVAADSRIRAIRRETNGHIAAASNSALALATGDYVALLDHDDTLHPLALQYCALALQQNPSWRMLFTDEDKIDAAGRRSDPYFKSDWNPDLFLSQNCVCHLGVYARDLVTEIGGFRQGYDGAQDWDLTLRAVERLRADEIGHVPRVLYHWRMIEGSTALAPGEKNYAHLAALRAIQDHFDRTGTRAKVKEMAGYSGYYHIVHEIPDPAPLVSILIPTRDRADLLKQCIDSIQKLTDYPAFEILVIDNGSRERETFDYFASLESVSNVRVLRDDSPFNYSAINNRGAREAKGEVIALLNNDIEAIHPEWLSEMVSHALRPEIGVVGCMLYYPNDTIQHAGTILGVGGVAGHAYVGMPRGYPGDKHRAGLAQNLSAVTAACAVVRREVFEQVGGLDEGLVVAFNDVDFCLRVREAGYRNLWTPFAELYHHESASRGYENTPEKIERFKREERFMQSRWGRKLEMDPYYNVNFSLNTAPFTLAYPPRETSWVARTAEGC</sequence>
<dbReference type="SUPFAM" id="SSF53448">
    <property type="entry name" value="Nucleotide-diphospho-sugar transferases"/>
    <property type="match status" value="2"/>
</dbReference>
<dbReference type="CDD" id="cd04184">
    <property type="entry name" value="GT2_RfbC_Mx_like"/>
    <property type="match status" value="1"/>
</dbReference>
<dbReference type="InterPro" id="IPR029044">
    <property type="entry name" value="Nucleotide-diphossugar_trans"/>
</dbReference>
<dbReference type="Pfam" id="PF00535">
    <property type="entry name" value="Glycos_transf_2"/>
    <property type="match status" value="2"/>
</dbReference>
<reference evidence="3" key="1">
    <citation type="journal article" date="2019" name="Int. J. Syst. Evol. Microbiol.">
        <title>The Global Catalogue of Microorganisms (GCM) 10K type strain sequencing project: providing services to taxonomists for standard genome sequencing and annotation.</title>
        <authorList>
            <consortium name="The Broad Institute Genomics Platform"/>
            <consortium name="The Broad Institute Genome Sequencing Center for Infectious Disease"/>
            <person name="Wu L."/>
            <person name="Ma J."/>
        </authorList>
    </citation>
    <scope>NUCLEOTIDE SEQUENCE [LARGE SCALE GENOMIC DNA]</scope>
    <source>
        <strain evidence="3">CGMCC 1.13574</strain>
    </source>
</reference>
<keyword evidence="2" id="KW-0808">Transferase</keyword>
<dbReference type="GO" id="GO:0016757">
    <property type="term" value="F:glycosyltransferase activity"/>
    <property type="evidence" value="ECO:0007669"/>
    <property type="project" value="UniProtKB-KW"/>
</dbReference>
<protein>
    <submittedName>
        <fullName evidence="2">Glycosyltransferase</fullName>
        <ecNumber evidence="2">2.4.-.-</ecNumber>
    </submittedName>
</protein>
<keyword evidence="2" id="KW-0328">Glycosyltransferase</keyword>
<comment type="caution">
    <text evidence="2">The sequence shown here is derived from an EMBL/GenBank/DDBJ whole genome shotgun (WGS) entry which is preliminary data.</text>
</comment>
<organism evidence="2 3">
    <name type="scientific">Coralloluteibacterium thermophilum</name>
    <dbReference type="NCBI Taxonomy" id="2707049"/>
    <lineage>
        <taxon>Bacteria</taxon>
        <taxon>Pseudomonadati</taxon>
        <taxon>Pseudomonadota</taxon>
        <taxon>Gammaproteobacteria</taxon>
        <taxon>Lysobacterales</taxon>
        <taxon>Lysobacteraceae</taxon>
        <taxon>Coralloluteibacterium</taxon>
    </lineage>
</organism>
<keyword evidence="3" id="KW-1185">Reference proteome</keyword>
<feature type="domain" description="Glycosyltransferase 2-like" evidence="1">
    <location>
        <begin position="481"/>
        <end position="659"/>
    </location>
</feature>
<accession>A0ABV9NES3</accession>